<dbReference type="InterPro" id="IPR014752">
    <property type="entry name" value="Arrestin-like_C"/>
</dbReference>
<dbReference type="GO" id="GO:0001917">
    <property type="term" value="C:photoreceptor inner segment"/>
    <property type="evidence" value="ECO:0007669"/>
    <property type="project" value="TreeGrafter"/>
</dbReference>
<evidence type="ECO:0000256" key="1">
    <source>
        <dbReference type="ARBA" id="ARBA00005298"/>
    </source>
</evidence>
<dbReference type="Proteomes" id="UP000261600">
    <property type="component" value="Unplaced"/>
</dbReference>
<dbReference type="GO" id="GO:0001750">
    <property type="term" value="C:photoreceptor outer segment"/>
    <property type="evidence" value="ECO:0007669"/>
    <property type="project" value="TreeGrafter"/>
</dbReference>
<dbReference type="AlphaFoldDB" id="A0A3Q3KG48"/>
<reference evidence="2" key="1">
    <citation type="submission" date="2025-08" db="UniProtKB">
        <authorList>
            <consortium name="Ensembl"/>
        </authorList>
    </citation>
    <scope>IDENTIFICATION</scope>
</reference>
<dbReference type="InterPro" id="IPR000698">
    <property type="entry name" value="Arrestin"/>
</dbReference>
<dbReference type="GO" id="GO:0001664">
    <property type="term" value="F:G protein-coupled receptor binding"/>
    <property type="evidence" value="ECO:0007669"/>
    <property type="project" value="TreeGrafter"/>
</dbReference>
<dbReference type="PANTHER" id="PTHR11792">
    <property type="entry name" value="ARRESTIN"/>
    <property type="match status" value="1"/>
</dbReference>
<dbReference type="STRING" id="43700.ENSMALP00000028143"/>
<proteinExistence type="inferred from homology"/>
<dbReference type="SUPFAM" id="SSF81296">
    <property type="entry name" value="E set domains"/>
    <property type="match status" value="2"/>
</dbReference>
<dbReference type="GO" id="GO:0007165">
    <property type="term" value="P:signal transduction"/>
    <property type="evidence" value="ECO:0007669"/>
    <property type="project" value="InterPro"/>
</dbReference>
<dbReference type="Gene3D" id="2.60.40.840">
    <property type="match status" value="1"/>
</dbReference>
<reference evidence="2" key="2">
    <citation type="submission" date="2025-09" db="UniProtKB">
        <authorList>
            <consortium name="Ensembl"/>
        </authorList>
    </citation>
    <scope>IDENTIFICATION</scope>
</reference>
<organism evidence="2 3">
    <name type="scientific">Monopterus albus</name>
    <name type="common">Swamp eel</name>
    <dbReference type="NCBI Taxonomy" id="43700"/>
    <lineage>
        <taxon>Eukaryota</taxon>
        <taxon>Metazoa</taxon>
        <taxon>Chordata</taxon>
        <taxon>Craniata</taxon>
        <taxon>Vertebrata</taxon>
        <taxon>Euteleostomi</taxon>
        <taxon>Actinopterygii</taxon>
        <taxon>Neopterygii</taxon>
        <taxon>Teleostei</taxon>
        <taxon>Neoteleostei</taxon>
        <taxon>Acanthomorphata</taxon>
        <taxon>Anabantaria</taxon>
        <taxon>Synbranchiformes</taxon>
        <taxon>Synbranchidae</taxon>
        <taxon>Monopterus</taxon>
    </lineage>
</organism>
<dbReference type="PANTHER" id="PTHR11792:SF15">
    <property type="entry name" value="S-ARRESTIN"/>
    <property type="match status" value="1"/>
</dbReference>
<sequence length="316" mass="35790">LKGKKGQCICPPLPRELFLVTQQVYPELQDKEKLSHTKIQQKLLRKLGDDAFPFFEMRHINCLTVLKIQDKSGSSPAPTGQIPFEVKAFCSENQDDRIDKLSSVCLSICKVHFSCPQLEASSALNTACDMCLCVCLQMFYHGKLVRASVEITNSSSRNSKDISTSGDLICVVSASHDTVKEYTLHPLLAHNREWRGLALDRQLKHEDTNLASSRRWDPGTLHYTNCPQCACYPVCQITSGVLHCMSYSEVSLEVPFRPMHPKPEPVTVHPAHSNMETSIFVRNSDMPHGSQSLWRCSTLRAKCFLRMIRLYEMFKI</sequence>
<accession>A0A3Q3KG48</accession>
<dbReference type="Gene3D" id="2.60.40.640">
    <property type="match status" value="1"/>
</dbReference>
<dbReference type="GO" id="GO:0002031">
    <property type="term" value="P:G protein-coupled receptor internalization"/>
    <property type="evidence" value="ECO:0007669"/>
    <property type="project" value="TreeGrafter"/>
</dbReference>
<dbReference type="InterPro" id="IPR014753">
    <property type="entry name" value="Arrestin_N"/>
</dbReference>
<evidence type="ECO:0000313" key="3">
    <source>
        <dbReference type="Proteomes" id="UP000261600"/>
    </source>
</evidence>
<comment type="similarity">
    <text evidence="1">Belongs to the arrestin family.</text>
</comment>
<dbReference type="InterPro" id="IPR014756">
    <property type="entry name" value="Ig_E-set"/>
</dbReference>
<dbReference type="Ensembl" id="ENSMALT00000028659.1">
    <property type="protein sequence ID" value="ENSMALP00000028143.1"/>
    <property type="gene ID" value="ENSMALG00000019135.1"/>
</dbReference>
<evidence type="ECO:0000313" key="2">
    <source>
        <dbReference type="Ensembl" id="ENSMALP00000028143.1"/>
    </source>
</evidence>
<protein>
    <submittedName>
        <fullName evidence="2">Uncharacterized protein</fullName>
    </submittedName>
</protein>
<keyword evidence="3" id="KW-1185">Reference proteome</keyword>
<dbReference type="GO" id="GO:0007399">
    <property type="term" value="P:nervous system development"/>
    <property type="evidence" value="ECO:0007669"/>
    <property type="project" value="UniProtKB-ARBA"/>
</dbReference>
<name>A0A3Q3KG48_MONAL</name>